<keyword evidence="2" id="KW-0472">Membrane</keyword>
<dbReference type="InterPro" id="IPR010406">
    <property type="entry name" value="DUF1003"/>
</dbReference>
<keyword evidence="4" id="KW-1185">Reference proteome</keyword>
<accession>A0A4R9GG38</accession>
<dbReference type="AlphaFoldDB" id="A0A4R9GG38"/>
<keyword evidence="1" id="KW-0175">Coiled coil</keyword>
<reference evidence="3" key="1">
    <citation type="journal article" date="2019" name="PLoS Negl. Trop. Dis.">
        <title>Revisiting the worldwide diversity of Leptospira species in the environment.</title>
        <authorList>
            <person name="Vincent A.T."/>
            <person name="Schiettekatte O."/>
            <person name="Bourhy P."/>
            <person name="Veyrier F.J."/>
            <person name="Picardeau M."/>
        </authorList>
    </citation>
    <scope>NUCLEOTIDE SEQUENCE [LARGE SCALE GENOMIC DNA]</scope>
    <source>
        <strain evidence="3">SSW15</strain>
    </source>
</reference>
<keyword evidence="2" id="KW-1133">Transmembrane helix</keyword>
<keyword evidence="2" id="KW-0812">Transmembrane</keyword>
<sequence>MENAVCFITKKELDPDDCYRAGSLPKFIFRKIQEEYPGLAQDSYISSEKVKEFQRKYLSNLVQEESQELDRIEKEVLDSIEKNQVLSENIEPIIEHKLTFGEKLSDKIAEFGGSWTFIFSFFGFILLWIVLNAGYLLLKPFDEYPFILLNLILSCIAAIQAPIIMMSQNRQEQKDRTRSEHDYKINLKAELEIKLLHEKIDYLIAHQNRKLMEIQEIQVEYLDDILKRFNKRTGDLQN</sequence>
<feature type="transmembrane region" description="Helical" evidence="2">
    <location>
        <begin position="115"/>
        <end position="138"/>
    </location>
</feature>
<feature type="transmembrane region" description="Helical" evidence="2">
    <location>
        <begin position="144"/>
        <end position="166"/>
    </location>
</feature>
<dbReference type="PANTHER" id="PTHR41386">
    <property type="entry name" value="INTEGRAL MEMBRANE PROTEIN-RELATED"/>
    <property type="match status" value="1"/>
</dbReference>
<organism evidence="3 4">
    <name type="scientific">Leptospira fletcheri</name>
    <dbReference type="NCBI Taxonomy" id="2484981"/>
    <lineage>
        <taxon>Bacteria</taxon>
        <taxon>Pseudomonadati</taxon>
        <taxon>Spirochaetota</taxon>
        <taxon>Spirochaetia</taxon>
        <taxon>Leptospirales</taxon>
        <taxon>Leptospiraceae</taxon>
        <taxon>Leptospira</taxon>
    </lineage>
</organism>
<evidence type="ECO:0000256" key="2">
    <source>
        <dbReference type="SAM" id="Phobius"/>
    </source>
</evidence>
<dbReference type="EMBL" id="RQET01000004">
    <property type="protein sequence ID" value="TGK11654.1"/>
    <property type="molecule type" value="Genomic_DNA"/>
</dbReference>
<protein>
    <submittedName>
        <fullName evidence="3">DUF1003 domain-containing protein</fullName>
    </submittedName>
</protein>
<dbReference type="RefSeq" id="WP_135767058.1">
    <property type="nucleotide sequence ID" value="NZ_RQET01000004.1"/>
</dbReference>
<gene>
    <name evidence="3" type="ORF">EHO60_04985</name>
</gene>
<comment type="caution">
    <text evidence="3">The sequence shown here is derived from an EMBL/GenBank/DDBJ whole genome shotgun (WGS) entry which is preliminary data.</text>
</comment>
<proteinExistence type="predicted"/>
<dbReference type="PANTHER" id="PTHR41386:SF1">
    <property type="entry name" value="MEMBRANE PROTEIN"/>
    <property type="match status" value="1"/>
</dbReference>
<dbReference type="Pfam" id="PF06210">
    <property type="entry name" value="DUF1003"/>
    <property type="match status" value="1"/>
</dbReference>
<dbReference type="OrthoDB" id="9795736at2"/>
<dbReference type="Proteomes" id="UP000298458">
    <property type="component" value="Unassembled WGS sequence"/>
</dbReference>
<name>A0A4R9GG38_9LEPT</name>
<evidence type="ECO:0000313" key="4">
    <source>
        <dbReference type="Proteomes" id="UP000298458"/>
    </source>
</evidence>
<evidence type="ECO:0000256" key="1">
    <source>
        <dbReference type="SAM" id="Coils"/>
    </source>
</evidence>
<feature type="coiled-coil region" evidence="1">
    <location>
        <begin position="55"/>
        <end position="89"/>
    </location>
</feature>
<evidence type="ECO:0000313" key="3">
    <source>
        <dbReference type="EMBL" id="TGK11654.1"/>
    </source>
</evidence>